<dbReference type="PANTHER" id="PTHR31384:SF115">
    <property type="entry name" value="AUXIN RESPONSE FACTOR 6"/>
    <property type="match status" value="1"/>
</dbReference>
<dbReference type="EMBL" id="LRBV02000010">
    <property type="status" value="NOT_ANNOTATED_CDS"/>
    <property type="molecule type" value="Genomic_DNA"/>
</dbReference>
<name>A0A7N2MN81_QUELO</name>
<comment type="subcellular location">
    <subcellularLocation>
        <location evidence="1">Nucleus</location>
    </subcellularLocation>
</comment>
<evidence type="ECO:0000313" key="10">
    <source>
        <dbReference type="EnsemblPlants" id="QL10p004583:mrna"/>
    </source>
</evidence>
<evidence type="ECO:0000256" key="8">
    <source>
        <dbReference type="SAM" id="Phobius"/>
    </source>
</evidence>
<feature type="transmembrane region" description="Helical" evidence="8">
    <location>
        <begin position="177"/>
        <end position="202"/>
    </location>
</feature>
<keyword evidence="3" id="KW-0805">Transcription regulation</keyword>
<dbReference type="PANTHER" id="PTHR31384">
    <property type="entry name" value="AUXIN RESPONSE FACTOR 4-RELATED"/>
    <property type="match status" value="1"/>
</dbReference>
<dbReference type="AlphaFoldDB" id="A0A7N2MN81"/>
<protein>
    <recommendedName>
        <fullName evidence="9">Auxin response factor domain-containing protein</fullName>
    </recommendedName>
</protein>
<evidence type="ECO:0000313" key="11">
    <source>
        <dbReference type="Proteomes" id="UP000594261"/>
    </source>
</evidence>
<dbReference type="InterPro" id="IPR044835">
    <property type="entry name" value="ARF_plant"/>
</dbReference>
<evidence type="ECO:0000256" key="1">
    <source>
        <dbReference type="ARBA" id="ARBA00004123"/>
    </source>
</evidence>
<evidence type="ECO:0000256" key="6">
    <source>
        <dbReference type="ARBA" id="ARBA00023242"/>
    </source>
</evidence>
<dbReference type="GO" id="GO:0005634">
    <property type="term" value="C:nucleus"/>
    <property type="evidence" value="ECO:0007669"/>
    <property type="project" value="UniProtKB-SubCell"/>
</dbReference>
<reference evidence="10 11" key="1">
    <citation type="journal article" date="2016" name="G3 (Bethesda)">
        <title>First Draft Assembly and Annotation of the Genome of a California Endemic Oak Quercus lobata Nee (Fagaceae).</title>
        <authorList>
            <person name="Sork V.L."/>
            <person name="Fitz-Gibbon S.T."/>
            <person name="Puiu D."/>
            <person name="Crepeau M."/>
            <person name="Gugger P.F."/>
            <person name="Sherman R."/>
            <person name="Stevens K."/>
            <person name="Langley C.H."/>
            <person name="Pellegrini M."/>
            <person name="Salzberg S.L."/>
        </authorList>
    </citation>
    <scope>NUCLEOTIDE SEQUENCE [LARGE SCALE GENOMIC DNA]</scope>
    <source>
        <strain evidence="10 11">cv. SW786</strain>
    </source>
</reference>
<dbReference type="InParanoid" id="A0A7N2MN81"/>
<dbReference type="Gramene" id="QL10p004583:mrna">
    <property type="protein sequence ID" value="QL10p004583:mrna"/>
    <property type="gene ID" value="QL10p004583"/>
</dbReference>
<evidence type="ECO:0000256" key="7">
    <source>
        <dbReference type="ARBA" id="ARBA00023294"/>
    </source>
</evidence>
<dbReference type="Pfam" id="PF06507">
    <property type="entry name" value="ARF_AD"/>
    <property type="match status" value="1"/>
</dbReference>
<keyword evidence="7" id="KW-0927">Auxin signaling pathway</keyword>
<dbReference type="Gene3D" id="2.30.30.1040">
    <property type="match status" value="1"/>
</dbReference>
<proteinExistence type="inferred from homology"/>
<reference evidence="10" key="2">
    <citation type="submission" date="2021-01" db="UniProtKB">
        <authorList>
            <consortium name="EnsemblPlants"/>
        </authorList>
    </citation>
    <scope>IDENTIFICATION</scope>
</reference>
<evidence type="ECO:0000256" key="4">
    <source>
        <dbReference type="ARBA" id="ARBA00023125"/>
    </source>
</evidence>
<keyword evidence="8" id="KW-0472">Membrane</keyword>
<dbReference type="GO" id="GO:0003677">
    <property type="term" value="F:DNA binding"/>
    <property type="evidence" value="ECO:0007669"/>
    <property type="project" value="UniProtKB-KW"/>
</dbReference>
<organism evidence="10 11">
    <name type="scientific">Quercus lobata</name>
    <name type="common">Valley oak</name>
    <dbReference type="NCBI Taxonomy" id="97700"/>
    <lineage>
        <taxon>Eukaryota</taxon>
        <taxon>Viridiplantae</taxon>
        <taxon>Streptophyta</taxon>
        <taxon>Embryophyta</taxon>
        <taxon>Tracheophyta</taxon>
        <taxon>Spermatophyta</taxon>
        <taxon>Magnoliopsida</taxon>
        <taxon>eudicotyledons</taxon>
        <taxon>Gunneridae</taxon>
        <taxon>Pentapetalae</taxon>
        <taxon>rosids</taxon>
        <taxon>fabids</taxon>
        <taxon>Fagales</taxon>
        <taxon>Fagaceae</taxon>
        <taxon>Quercus</taxon>
    </lineage>
</organism>
<dbReference type="Proteomes" id="UP000594261">
    <property type="component" value="Chromosome 10"/>
</dbReference>
<sequence length="222" mass="25532">MTPHIYFGNELEDLGLQADIFFVRNLQNSANELQKFPFETYRITYKTSQFTHSMVIFLSSSAQGNNYELLDEMMDFGFPQFTEATILISWRSEGIRYKKNEMCKGLFVRYMGTITGISDLDTVRWPNSHWRSVKVGWDESTAGERQPRVSLWEIEPLTDNNFPHVSVIVSPQTETPMASWGIIFAWLVAITGFWLLSVIFPFHGGAFGSQRSPAKWFSLFGL</sequence>
<keyword evidence="5" id="KW-0804">Transcription</keyword>
<dbReference type="InterPro" id="IPR010525">
    <property type="entry name" value="ARF_dom"/>
</dbReference>
<keyword evidence="4" id="KW-0238">DNA-binding</keyword>
<comment type="similarity">
    <text evidence="2">Belongs to the ARF family.</text>
</comment>
<dbReference type="EnsemblPlants" id="QL10p004583:mrna">
    <property type="protein sequence ID" value="QL10p004583:mrna"/>
    <property type="gene ID" value="QL10p004583"/>
</dbReference>
<dbReference type="FunFam" id="2.30.30.1040:FF:000001">
    <property type="entry name" value="Auxin response factor"/>
    <property type="match status" value="1"/>
</dbReference>
<evidence type="ECO:0000259" key="9">
    <source>
        <dbReference type="Pfam" id="PF06507"/>
    </source>
</evidence>
<evidence type="ECO:0000256" key="5">
    <source>
        <dbReference type="ARBA" id="ARBA00023163"/>
    </source>
</evidence>
<evidence type="ECO:0000256" key="3">
    <source>
        <dbReference type="ARBA" id="ARBA00023015"/>
    </source>
</evidence>
<evidence type="ECO:0000256" key="2">
    <source>
        <dbReference type="ARBA" id="ARBA00007853"/>
    </source>
</evidence>
<feature type="domain" description="Auxin response factor" evidence="9">
    <location>
        <begin position="101"/>
        <end position="157"/>
    </location>
</feature>
<keyword evidence="6" id="KW-0539">Nucleus</keyword>
<dbReference type="GO" id="GO:0009734">
    <property type="term" value="P:auxin-activated signaling pathway"/>
    <property type="evidence" value="ECO:0007669"/>
    <property type="project" value="UniProtKB-KW"/>
</dbReference>
<keyword evidence="8" id="KW-1133">Transmembrane helix</keyword>
<accession>A0A7N2MN81</accession>
<keyword evidence="8" id="KW-0812">Transmembrane</keyword>
<keyword evidence="11" id="KW-1185">Reference proteome</keyword>
<dbReference type="GO" id="GO:0006355">
    <property type="term" value="P:regulation of DNA-templated transcription"/>
    <property type="evidence" value="ECO:0007669"/>
    <property type="project" value="InterPro"/>
</dbReference>